<gene>
    <name evidence="3" type="ORF">DS742_11895</name>
</gene>
<comment type="caution">
    <text evidence="3">The sequence shown here is derived from an EMBL/GenBank/DDBJ whole genome shotgun (WGS) entry which is preliminary data.</text>
</comment>
<dbReference type="InterPro" id="IPR001387">
    <property type="entry name" value="Cro/C1-type_HTH"/>
</dbReference>
<keyword evidence="1" id="KW-0238">DNA-binding</keyword>
<evidence type="ECO:0000313" key="4">
    <source>
        <dbReference type="Proteomes" id="UP000260680"/>
    </source>
</evidence>
<evidence type="ECO:0000259" key="2">
    <source>
        <dbReference type="PROSITE" id="PS50943"/>
    </source>
</evidence>
<name>A0A3E2NCW0_9FIRM</name>
<dbReference type="EMBL" id="QOHO01000031">
    <property type="protein sequence ID" value="RFZ78804.1"/>
    <property type="molecule type" value="Genomic_DNA"/>
</dbReference>
<evidence type="ECO:0000313" key="3">
    <source>
        <dbReference type="EMBL" id="RFZ78804.1"/>
    </source>
</evidence>
<accession>A0A3E2NCW0</accession>
<dbReference type="SUPFAM" id="SSF47413">
    <property type="entry name" value="lambda repressor-like DNA-binding domains"/>
    <property type="match status" value="1"/>
</dbReference>
<dbReference type="InterPro" id="IPR010982">
    <property type="entry name" value="Lambda_DNA-bd_dom_sf"/>
</dbReference>
<dbReference type="PANTHER" id="PTHR46558:SF11">
    <property type="entry name" value="HTH-TYPE TRANSCRIPTIONAL REGULATOR XRE"/>
    <property type="match status" value="1"/>
</dbReference>
<dbReference type="PROSITE" id="PS50943">
    <property type="entry name" value="HTH_CROC1"/>
    <property type="match status" value="1"/>
</dbReference>
<feature type="domain" description="HTH cro/C1-type" evidence="2">
    <location>
        <begin position="17"/>
        <end position="71"/>
    </location>
</feature>
<dbReference type="Proteomes" id="UP000260680">
    <property type="component" value="Unassembled WGS sequence"/>
</dbReference>
<organism evidence="3 4">
    <name type="scientific">Lacrimispora amygdalina</name>
    <dbReference type="NCBI Taxonomy" id="253257"/>
    <lineage>
        <taxon>Bacteria</taxon>
        <taxon>Bacillati</taxon>
        <taxon>Bacillota</taxon>
        <taxon>Clostridia</taxon>
        <taxon>Lachnospirales</taxon>
        <taxon>Lachnospiraceae</taxon>
        <taxon>Lacrimispora</taxon>
    </lineage>
</organism>
<protein>
    <submittedName>
        <fullName evidence="3">XRE family transcriptional regulator</fullName>
    </submittedName>
</protein>
<dbReference type="Pfam" id="PF01381">
    <property type="entry name" value="HTH_3"/>
    <property type="match status" value="1"/>
</dbReference>
<dbReference type="OrthoDB" id="1766270at2"/>
<proteinExistence type="predicted"/>
<dbReference type="GO" id="GO:0003677">
    <property type="term" value="F:DNA binding"/>
    <property type="evidence" value="ECO:0007669"/>
    <property type="project" value="UniProtKB-KW"/>
</dbReference>
<dbReference type="Gene3D" id="1.10.260.40">
    <property type="entry name" value="lambda repressor-like DNA-binding domains"/>
    <property type="match status" value="1"/>
</dbReference>
<sequence>MTIINEGNVNKILGERVKKLREDKKMTQEELGRELSVSRTEISKLEKGERSLKAGQVLVISEYFKVSFQYLYGQTDCQKRNSEEIKKTLSIEESNFKAISESILDLAKEWKKGTFGTYHPKLQYDLARDLFNVLRPVEKII</sequence>
<evidence type="ECO:0000256" key="1">
    <source>
        <dbReference type="ARBA" id="ARBA00023125"/>
    </source>
</evidence>
<dbReference type="RefSeq" id="WP_117417230.1">
    <property type="nucleotide sequence ID" value="NZ_QOHO01000031.1"/>
</dbReference>
<dbReference type="AlphaFoldDB" id="A0A3E2NCW0"/>
<dbReference type="SMART" id="SM00530">
    <property type="entry name" value="HTH_XRE"/>
    <property type="match status" value="1"/>
</dbReference>
<dbReference type="PANTHER" id="PTHR46558">
    <property type="entry name" value="TRACRIPTIONAL REGULATORY PROTEIN-RELATED-RELATED"/>
    <property type="match status" value="1"/>
</dbReference>
<reference evidence="3 4" key="1">
    <citation type="submission" date="2018-07" db="EMBL/GenBank/DDBJ databases">
        <title>New species, Clostridium PI-S10-A1B.</title>
        <authorList>
            <person name="Krishna G."/>
            <person name="Summeta K."/>
            <person name="Shikha S."/>
            <person name="Prabhu P.B."/>
            <person name="Suresh K."/>
        </authorList>
    </citation>
    <scope>NUCLEOTIDE SEQUENCE [LARGE SCALE GENOMIC DNA]</scope>
    <source>
        <strain evidence="3 4">PI-S10-A1B</strain>
    </source>
</reference>
<dbReference type="CDD" id="cd00093">
    <property type="entry name" value="HTH_XRE"/>
    <property type="match status" value="1"/>
</dbReference>